<keyword evidence="11" id="KW-1185">Reference proteome</keyword>
<dbReference type="EMBL" id="FXAY01000006">
    <property type="protein sequence ID" value="SMG46913.1"/>
    <property type="molecule type" value="Genomic_DNA"/>
</dbReference>
<keyword evidence="3" id="KW-0547">Nucleotide-binding</keyword>
<dbReference type="InterPro" id="IPR017871">
    <property type="entry name" value="ABC_transporter-like_CS"/>
</dbReference>
<dbReference type="PROSITE" id="PS00211">
    <property type="entry name" value="ABC_TRANSPORTER_1"/>
    <property type="match status" value="1"/>
</dbReference>
<reference evidence="11" key="1">
    <citation type="submission" date="2017-04" db="EMBL/GenBank/DDBJ databases">
        <authorList>
            <person name="Varghese N."/>
            <person name="Submissions S."/>
        </authorList>
    </citation>
    <scope>NUCLEOTIDE SEQUENCE [LARGE SCALE GENOMIC DNA]</scope>
    <source>
        <strain evidence="11">VKM Ac-2510</strain>
    </source>
</reference>
<evidence type="ECO:0000256" key="1">
    <source>
        <dbReference type="ARBA" id="ARBA00004651"/>
    </source>
</evidence>
<dbReference type="InterPro" id="IPR003593">
    <property type="entry name" value="AAA+_ATPase"/>
</dbReference>
<dbReference type="PANTHER" id="PTHR24221:SF654">
    <property type="entry name" value="ATP-BINDING CASSETTE SUB-FAMILY B MEMBER 6"/>
    <property type="match status" value="1"/>
</dbReference>
<dbReference type="GO" id="GO:0034775">
    <property type="term" value="P:glutathione transmembrane transport"/>
    <property type="evidence" value="ECO:0007669"/>
    <property type="project" value="InterPro"/>
</dbReference>
<evidence type="ECO:0000256" key="7">
    <source>
        <dbReference type="SAM" id="Phobius"/>
    </source>
</evidence>
<keyword evidence="4 10" id="KW-0067">ATP-binding</keyword>
<dbReference type="RefSeq" id="WP_085487755.1">
    <property type="nucleotide sequence ID" value="NZ_FXAY01000006.1"/>
</dbReference>
<accession>A0A1X7L0D5</accession>
<dbReference type="Gene3D" id="1.20.1560.10">
    <property type="entry name" value="ABC transporter type 1, transmembrane domain"/>
    <property type="match status" value="1"/>
</dbReference>
<evidence type="ECO:0000313" key="10">
    <source>
        <dbReference type="EMBL" id="SMG46913.1"/>
    </source>
</evidence>
<protein>
    <submittedName>
        <fullName evidence="10">ATP-binding cassette, subfamily C, CydC</fullName>
    </submittedName>
</protein>
<dbReference type="PANTHER" id="PTHR24221">
    <property type="entry name" value="ATP-BINDING CASSETTE SUB-FAMILY B"/>
    <property type="match status" value="1"/>
</dbReference>
<dbReference type="AlphaFoldDB" id="A0A1X7L0D5"/>
<feature type="transmembrane region" description="Helical" evidence="7">
    <location>
        <begin position="21"/>
        <end position="42"/>
    </location>
</feature>
<dbReference type="PROSITE" id="PS50893">
    <property type="entry name" value="ABC_TRANSPORTER_2"/>
    <property type="match status" value="1"/>
</dbReference>
<sequence length="551" mass="57433">MRTTEILRLAQPSARRFAPGALLGLLSALCAVGLLATSAYLITRAAEMPPILYLNMAIVGVRAFALGRAGFRYADRLASHDAAFRTLATLRVGIYERLVPIAPDGLAGTRRGDLLTRLTADVDELQNLPLRVVQPLLISGAVAATSVATVWILLPSAGIALLVALVLAALVGTAANSLIAARSERSIAPLRGAFADEVLDTVVNLDVLTAFDATAERLAAVERADARLTRAVLSSAAGTGVATGILSLLAGAASVAGLLVGIPALGSSGLDGPVLAIIALVPIAVFEVMSSVPLALSALRQVRSSAERIGSAVPEIVPPEIPLDRPGAGSNTVDASNAVIELRDVSASWPQESSPAIRGIDLTVSPGDRILVTGSSGSGKTTLAHVLVRFLEFEGSYRLGGVDVRSLPLAEVRRTIGLSEQIPYLFDESIRQNLLFARDDASDDDLIAVLERVGLTEWVEQRGGLDARVGERGVLVSGGQSQRIALARALLADFPVLVLDEPTANVDPGRADALLRDLLSASADPDGRRAVVIISHLPVPAELITGRLHLG</sequence>
<evidence type="ECO:0000259" key="9">
    <source>
        <dbReference type="PROSITE" id="PS50929"/>
    </source>
</evidence>
<dbReference type="GO" id="GO:0045454">
    <property type="term" value="P:cell redox homeostasis"/>
    <property type="evidence" value="ECO:0007669"/>
    <property type="project" value="InterPro"/>
</dbReference>
<evidence type="ECO:0000256" key="3">
    <source>
        <dbReference type="ARBA" id="ARBA00022741"/>
    </source>
</evidence>
<dbReference type="GO" id="GO:0140359">
    <property type="term" value="F:ABC-type transporter activity"/>
    <property type="evidence" value="ECO:0007669"/>
    <property type="project" value="InterPro"/>
</dbReference>
<name>A0A1X7L0D5_9MICO</name>
<evidence type="ECO:0000256" key="5">
    <source>
        <dbReference type="ARBA" id="ARBA00022989"/>
    </source>
</evidence>
<dbReference type="GO" id="GO:0005886">
    <property type="term" value="C:plasma membrane"/>
    <property type="evidence" value="ECO:0007669"/>
    <property type="project" value="UniProtKB-SubCell"/>
</dbReference>
<evidence type="ECO:0000256" key="6">
    <source>
        <dbReference type="ARBA" id="ARBA00023136"/>
    </source>
</evidence>
<feature type="transmembrane region" description="Helical" evidence="7">
    <location>
        <begin position="236"/>
        <end position="262"/>
    </location>
</feature>
<dbReference type="STRING" id="150121.SAMN06296010_3130"/>
<keyword evidence="6 7" id="KW-0472">Membrane</keyword>
<proteinExistence type="predicted"/>
<dbReference type="CDD" id="cd03228">
    <property type="entry name" value="ABCC_MRP_Like"/>
    <property type="match status" value="1"/>
</dbReference>
<feature type="transmembrane region" description="Helical" evidence="7">
    <location>
        <begin position="136"/>
        <end position="154"/>
    </location>
</feature>
<dbReference type="SUPFAM" id="SSF52540">
    <property type="entry name" value="P-loop containing nucleoside triphosphate hydrolases"/>
    <property type="match status" value="1"/>
</dbReference>
<dbReference type="Proteomes" id="UP000193244">
    <property type="component" value="Unassembled WGS sequence"/>
</dbReference>
<feature type="domain" description="ABC transporter" evidence="8">
    <location>
        <begin position="340"/>
        <end position="548"/>
    </location>
</feature>
<dbReference type="InterPro" id="IPR039421">
    <property type="entry name" value="Type_1_exporter"/>
</dbReference>
<dbReference type="InterPro" id="IPR027417">
    <property type="entry name" value="P-loop_NTPase"/>
</dbReference>
<dbReference type="SMART" id="SM00382">
    <property type="entry name" value="AAA"/>
    <property type="match status" value="1"/>
</dbReference>
<dbReference type="Pfam" id="PF00005">
    <property type="entry name" value="ABC_tran"/>
    <property type="match status" value="1"/>
</dbReference>
<dbReference type="NCBIfam" id="TIGR02868">
    <property type="entry name" value="CydC"/>
    <property type="match status" value="1"/>
</dbReference>
<dbReference type="GO" id="GO:0016887">
    <property type="term" value="F:ATP hydrolysis activity"/>
    <property type="evidence" value="ECO:0007669"/>
    <property type="project" value="InterPro"/>
</dbReference>
<feature type="transmembrane region" description="Helical" evidence="7">
    <location>
        <begin position="48"/>
        <end position="67"/>
    </location>
</feature>
<keyword evidence="2 7" id="KW-0812">Transmembrane</keyword>
<feature type="transmembrane region" description="Helical" evidence="7">
    <location>
        <begin position="160"/>
        <end position="181"/>
    </location>
</feature>
<dbReference type="InterPro" id="IPR003439">
    <property type="entry name" value="ABC_transporter-like_ATP-bd"/>
</dbReference>
<dbReference type="Gene3D" id="3.40.50.300">
    <property type="entry name" value="P-loop containing nucleotide triphosphate hydrolases"/>
    <property type="match status" value="1"/>
</dbReference>
<feature type="transmembrane region" description="Helical" evidence="7">
    <location>
        <begin position="274"/>
        <end position="299"/>
    </location>
</feature>
<evidence type="ECO:0000256" key="4">
    <source>
        <dbReference type="ARBA" id="ARBA00022840"/>
    </source>
</evidence>
<dbReference type="InterPro" id="IPR011527">
    <property type="entry name" value="ABC1_TM_dom"/>
</dbReference>
<keyword evidence="5 7" id="KW-1133">Transmembrane helix</keyword>
<organism evidence="10 11">
    <name type="scientific">Agreia pratensis</name>
    <dbReference type="NCBI Taxonomy" id="150121"/>
    <lineage>
        <taxon>Bacteria</taxon>
        <taxon>Bacillati</taxon>
        <taxon>Actinomycetota</taxon>
        <taxon>Actinomycetes</taxon>
        <taxon>Micrococcales</taxon>
        <taxon>Microbacteriaceae</taxon>
        <taxon>Agreia</taxon>
    </lineage>
</organism>
<dbReference type="GO" id="GO:0005524">
    <property type="term" value="F:ATP binding"/>
    <property type="evidence" value="ECO:0007669"/>
    <property type="project" value="UniProtKB-KW"/>
</dbReference>
<evidence type="ECO:0000313" key="11">
    <source>
        <dbReference type="Proteomes" id="UP000193244"/>
    </source>
</evidence>
<dbReference type="OrthoDB" id="3237158at2"/>
<evidence type="ECO:0000256" key="2">
    <source>
        <dbReference type="ARBA" id="ARBA00022692"/>
    </source>
</evidence>
<feature type="domain" description="ABC transmembrane type-1" evidence="9">
    <location>
        <begin position="20"/>
        <end position="301"/>
    </location>
</feature>
<gene>
    <name evidence="10" type="ORF">SAMN06296010_3130</name>
</gene>
<evidence type="ECO:0000259" key="8">
    <source>
        <dbReference type="PROSITE" id="PS50893"/>
    </source>
</evidence>
<dbReference type="InterPro" id="IPR014223">
    <property type="entry name" value="ABC_CydC/D"/>
</dbReference>
<dbReference type="InterPro" id="IPR036640">
    <property type="entry name" value="ABC1_TM_sf"/>
</dbReference>
<dbReference type="PROSITE" id="PS50929">
    <property type="entry name" value="ABC_TM1F"/>
    <property type="match status" value="1"/>
</dbReference>
<comment type="subcellular location">
    <subcellularLocation>
        <location evidence="1">Cell membrane</location>
        <topology evidence="1">Multi-pass membrane protein</topology>
    </subcellularLocation>
</comment>
<dbReference type="SUPFAM" id="SSF90123">
    <property type="entry name" value="ABC transporter transmembrane region"/>
    <property type="match status" value="1"/>
</dbReference>